<dbReference type="PANTHER" id="PTHR32089:SF112">
    <property type="entry name" value="LYSOZYME-LIKE PROTEIN-RELATED"/>
    <property type="match status" value="1"/>
</dbReference>
<dbReference type="Pfam" id="PF12729">
    <property type="entry name" value="4HB_MCP_1"/>
    <property type="match status" value="1"/>
</dbReference>
<feature type="domain" description="HAMP" evidence="6">
    <location>
        <begin position="212"/>
        <end position="264"/>
    </location>
</feature>
<keyword evidence="4" id="KW-1133">Transmembrane helix</keyword>
<dbReference type="InterPro" id="IPR003660">
    <property type="entry name" value="HAMP_dom"/>
</dbReference>
<dbReference type="InterPro" id="IPR004089">
    <property type="entry name" value="MCPsignal_dom"/>
</dbReference>
<dbReference type="GO" id="GO:0004888">
    <property type="term" value="F:transmembrane signaling receptor activity"/>
    <property type="evidence" value="ECO:0007669"/>
    <property type="project" value="InterPro"/>
</dbReference>
<dbReference type="FunFam" id="1.10.287.950:FF:000001">
    <property type="entry name" value="Methyl-accepting chemotaxis sensory transducer"/>
    <property type="match status" value="1"/>
</dbReference>
<dbReference type="Proteomes" id="UP000622610">
    <property type="component" value="Unassembled WGS sequence"/>
</dbReference>
<sequence length="569" mass="62589">MTLKNAKIRTKLIALVTISLIFLGVVAGTAYYSMDKMDRYSEDVFDYSLQPIIWQGQIRTNNRAIDSFILEILLDKEYDLKEERRLDIIEREEETYEYVEKLENILLSDEQLANLQEFKKANQEYIEGLGQVIDLAFADKQDEGYALFLSDVQESRRAANAYMRDIEVYLEEYADNLNDEITESNNVSSAIIIAIFVLSLIVEVVVAIIIIRMIVSPIQEVKTLMSAAEDGDLTVEGTYTSEDELGQLMNSFNQMMSRLRGLMRQVNGISEQVAASSQELTASAEQTTEATNEITISIQQVAEGAEAQERGAAESSLAINEMSIGIQQIAESTSSVSELALETNQGANQGFESLKKVIEQMDTINSSVNQSATVVQELRVSSNQIGKIIEVITTIADQTNLLALNAAIEAARAGEHGQGFSVVAEEVRTLAEQSKQSADQITVLIHKIQEDTSQAVDVMHQGTEEVKTGVIVVNEAEESFKTILHNIDLVSARIQETSAVSEEMSASVEQVNASIEEIAQVSQVSAGNTLTVASASEEQLASMEEITSASVSLSKIAEELQSNVSQFRV</sequence>
<dbReference type="PRINTS" id="PR00260">
    <property type="entry name" value="CHEMTRNSDUCR"/>
</dbReference>
<keyword evidence="4" id="KW-0472">Membrane</keyword>
<evidence type="ECO:0000256" key="2">
    <source>
        <dbReference type="ARBA" id="ARBA00029447"/>
    </source>
</evidence>
<gene>
    <name evidence="7" type="ORF">GCM10011482_03000</name>
</gene>
<evidence type="ECO:0008006" key="9">
    <source>
        <dbReference type="Google" id="ProtNLM"/>
    </source>
</evidence>
<dbReference type="CDD" id="cd11386">
    <property type="entry name" value="MCP_signal"/>
    <property type="match status" value="1"/>
</dbReference>
<dbReference type="EMBL" id="BMDT01000001">
    <property type="protein sequence ID" value="GGI64646.1"/>
    <property type="molecule type" value="Genomic_DNA"/>
</dbReference>
<dbReference type="InterPro" id="IPR024478">
    <property type="entry name" value="HlyB_4HB_MCP"/>
</dbReference>
<dbReference type="AlphaFoldDB" id="A0A917JFF0"/>
<evidence type="ECO:0000313" key="7">
    <source>
        <dbReference type="EMBL" id="GGI64646.1"/>
    </source>
</evidence>
<feature type="domain" description="Methyl-accepting transducer" evidence="5">
    <location>
        <begin position="283"/>
        <end position="519"/>
    </location>
</feature>
<dbReference type="InterPro" id="IPR004090">
    <property type="entry name" value="Chemotax_Me-accpt_rcpt"/>
</dbReference>
<evidence type="ECO:0000259" key="6">
    <source>
        <dbReference type="PROSITE" id="PS50885"/>
    </source>
</evidence>
<keyword evidence="1 3" id="KW-0807">Transducer</keyword>
<reference evidence="7" key="1">
    <citation type="journal article" date="2014" name="Int. J. Syst. Evol. Microbiol.">
        <title>Complete genome sequence of Corynebacterium casei LMG S-19264T (=DSM 44701T), isolated from a smear-ripened cheese.</title>
        <authorList>
            <consortium name="US DOE Joint Genome Institute (JGI-PGF)"/>
            <person name="Walter F."/>
            <person name="Albersmeier A."/>
            <person name="Kalinowski J."/>
            <person name="Ruckert C."/>
        </authorList>
    </citation>
    <scope>NUCLEOTIDE SEQUENCE</scope>
    <source>
        <strain evidence="7">CCM 8433</strain>
    </source>
</reference>
<name>A0A917JFF0_9ENTE</name>
<comment type="similarity">
    <text evidence="2">Belongs to the methyl-accepting chemotaxis (MCP) protein family.</text>
</comment>
<reference evidence="7" key="2">
    <citation type="submission" date="2020-09" db="EMBL/GenBank/DDBJ databases">
        <authorList>
            <person name="Sun Q."/>
            <person name="Sedlacek I."/>
        </authorList>
    </citation>
    <scope>NUCLEOTIDE SEQUENCE</scope>
    <source>
        <strain evidence="7">CCM 8433</strain>
    </source>
</reference>
<evidence type="ECO:0000313" key="8">
    <source>
        <dbReference type="Proteomes" id="UP000622610"/>
    </source>
</evidence>
<dbReference type="SUPFAM" id="SSF58104">
    <property type="entry name" value="Methyl-accepting chemotaxis protein (MCP) signaling domain"/>
    <property type="match status" value="1"/>
</dbReference>
<dbReference type="SMART" id="SM00304">
    <property type="entry name" value="HAMP"/>
    <property type="match status" value="1"/>
</dbReference>
<dbReference type="CDD" id="cd06225">
    <property type="entry name" value="HAMP"/>
    <property type="match status" value="1"/>
</dbReference>
<protein>
    <recommendedName>
        <fullName evidence="9">Methyl-accepting chemotaxis protein</fullName>
    </recommendedName>
</protein>
<dbReference type="PANTHER" id="PTHR32089">
    <property type="entry name" value="METHYL-ACCEPTING CHEMOTAXIS PROTEIN MCPB"/>
    <property type="match status" value="1"/>
</dbReference>
<keyword evidence="8" id="KW-1185">Reference proteome</keyword>
<dbReference type="GO" id="GO:0007165">
    <property type="term" value="P:signal transduction"/>
    <property type="evidence" value="ECO:0007669"/>
    <property type="project" value="UniProtKB-KW"/>
</dbReference>
<evidence type="ECO:0000256" key="1">
    <source>
        <dbReference type="ARBA" id="ARBA00023224"/>
    </source>
</evidence>
<dbReference type="Pfam" id="PF00672">
    <property type="entry name" value="HAMP"/>
    <property type="match status" value="1"/>
</dbReference>
<dbReference type="Gene3D" id="6.10.340.10">
    <property type="match status" value="1"/>
</dbReference>
<dbReference type="RefSeq" id="WP_188366493.1">
    <property type="nucleotide sequence ID" value="NZ_BMDT01000001.1"/>
</dbReference>
<evidence type="ECO:0000256" key="3">
    <source>
        <dbReference type="PROSITE-ProRule" id="PRU00284"/>
    </source>
</evidence>
<dbReference type="Gene3D" id="1.10.287.950">
    <property type="entry name" value="Methyl-accepting chemotaxis protein"/>
    <property type="match status" value="1"/>
</dbReference>
<comment type="caution">
    <text evidence="7">The sequence shown here is derived from an EMBL/GenBank/DDBJ whole genome shotgun (WGS) entry which is preliminary data.</text>
</comment>
<keyword evidence="4" id="KW-0812">Transmembrane</keyword>
<accession>A0A917JFF0</accession>
<dbReference type="PROSITE" id="PS50885">
    <property type="entry name" value="HAMP"/>
    <property type="match status" value="1"/>
</dbReference>
<feature type="transmembrane region" description="Helical" evidence="4">
    <location>
        <begin position="190"/>
        <end position="215"/>
    </location>
</feature>
<evidence type="ECO:0000259" key="5">
    <source>
        <dbReference type="PROSITE" id="PS50111"/>
    </source>
</evidence>
<organism evidence="7 8">
    <name type="scientific">Enterococcus alcedinis</name>
    <dbReference type="NCBI Taxonomy" id="1274384"/>
    <lineage>
        <taxon>Bacteria</taxon>
        <taxon>Bacillati</taxon>
        <taxon>Bacillota</taxon>
        <taxon>Bacilli</taxon>
        <taxon>Lactobacillales</taxon>
        <taxon>Enterococcaceae</taxon>
        <taxon>Enterococcus</taxon>
    </lineage>
</organism>
<dbReference type="PROSITE" id="PS50111">
    <property type="entry name" value="CHEMOTAXIS_TRANSDUC_2"/>
    <property type="match status" value="1"/>
</dbReference>
<dbReference type="SMART" id="SM00283">
    <property type="entry name" value="MA"/>
    <property type="match status" value="1"/>
</dbReference>
<dbReference type="Pfam" id="PF00015">
    <property type="entry name" value="MCPsignal"/>
    <property type="match status" value="1"/>
</dbReference>
<dbReference type="GO" id="GO:0006935">
    <property type="term" value="P:chemotaxis"/>
    <property type="evidence" value="ECO:0007669"/>
    <property type="project" value="InterPro"/>
</dbReference>
<feature type="transmembrane region" description="Helical" evidence="4">
    <location>
        <begin position="12"/>
        <end position="32"/>
    </location>
</feature>
<proteinExistence type="inferred from homology"/>
<evidence type="ECO:0000256" key="4">
    <source>
        <dbReference type="SAM" id="Phobius"/>
    </source>
</evidence>
<dbReference type="GO" id="GO:0016020">
    <property type="term" value="C:membrane"/>
    <property type="evidence" value="ECO:0007669"/>
    <property type="project" value="InterPro"/>
</dbReference>